<proteinExistence type="predicted"/>
<accession>A0A5B7IUB0</accession>
<name>A0A5B7IUB0_PORTR</name>
<gene>
    <name evidence="2" type="ORF">E2C01_080867</name>
</gene>
<protein>
    <submittedName>
        <fullName evidence="2">Uncharacterized protein</fullName>
    </submittedName>
</protein>
<dbReference type="EMBL" id="VSRR010070342">
    <property type="protein sequence ID" value="MPC86055.1"/>
    <property type="molecule type" value="Genomic_DNA"/>
</dbReference>
<evidence type="ECO:0000313" key="2">
    <source>
        <dbReference type="EMBL" id="MPC86055.1"/>
    </source>
</evidence>
<feature type="region of interest" description="Disordered" evidence="1">
    <location>
        <begin position="1"/>
        <end position="23"/>
    </location>
</feature>
<organism evidence="2 3">
    <name type="scientific">Portunus trituberculatus</name>
    <name type="common">Swimming crab</name>
    <name type="synonym">Neptunus trituberculatus</name>
    <dbReference type="NCBI Taxonomy" id="210409"/>
    <lineage>
        <taxon>Eukaryota</taxon>
        <taxon>Metazoa</taxon>
        <taxon>Ecdysozoa</taxon>
        <taxon>Arthropoda</taxon>
        <taxon>Crustacea</taxon>
        <taxon>Multicrustacea</taxon>
        <taxon>Malacostraca</taxon>
        <taxon>Eumalacostraca</taxon>
        <taxon>Eucarida</taxon>
        <taxon>Decapoda</taxon>
        <taxon>Pleocyemata</taxon>
        <taxon>Brachyura</taxon>
        <taxon>Eubrachyura</taxon>
        <taxon>Portunoidea</taxon>
        <taxon>Portunidae</taxon>
        <taxon>Portuninae</taxon>
        <taxon>Portunus</taxon>
    </lineage>
</organism>
<evidence type="ECO:0000313" key="3">
    <source>
        <dbReference type="Proteomes" id="UP000324222"/>
    </source>
</evidence>
<comment type="caution">
    <text evidence="2">The sequence shown here is derived from an EMBL/GenBank/DDBJ whole genome shotgun (WGS) entry which is preliminary data.</text>
</comment>
<keyword evidence="3" id="KW-1185">Reference proteome</keyword>
<dbReference type="Proteomes" id="UP000324222">
    <property type="component" value="Unassembled WGS sequence"/>
</dbReference>
<reference evidence="2 3" key="1">
    <citation type="submission" date="2019-05" db="EMBL/GenBank/DDBJ databases">
        <title>Another draft genome of Portunus trituberculatus and its Hox gene families provides insights of decapod evolution.</title>
        <authorList>
            <person name="Jeong J.-H."/>
            <person name="Song I."/>
            <person name="Kim S."/>
            <person name="Choi T."/>
            <person name="Kim D."/>
            <person name="Ryu S."/>
            <person name="Kim W."/>
        </authorList>
    </citation>
    <scope>NUCLEOTIDE SEQUENCE [LARGE SCALE GENOMIC DNA]</scope>
    <source>
        <tissue evidence="2">Muscle</tissue>
    </source>
</reference>
<feature type="compositionally biased region" description="Basic and acidic residues" evidence="1">
    <location>
        <begin position="1"/>
        <end position="12"/>
    </location>
</feature>
<evidence type="ECO:0000256" key="1">
    <source>
        <dbReference type="SAM" id="MobiDB-lite"/>
    </source>
</evidence>
<dbReference type="OrthoDB" id="411630at2759"/>
<sequence length="83" mass="9378">MGVEAAREEASRRKQRRHSVKREVNSARLEKIARGPRKQDDQVRVAGCLSPVVFNPLSTIHSYFSLVNSGTPCLLLYFHLPTT</sequence>
<dbReference type="AlphaFoldDB" id="A0A5B7IUB0"/>